<dbReference type="AlphaFoldDB" id="A0A9W9IBU8"/>
<sequence>MGNVSPTPHQLFVEAVIFWSIAVVLYGGRMVSRIIANGSIKRLFSDDYVMTATFLIYTALLVLIQISARSATNLMDPKDYGPVLADPKQVQDRIFGSKIVIGLEQCMLFSTWGVKTCMLILYWRITQNLRSNLYIKILSVYVVVGFIVIMITYYAVYCRPFSQYWAMPVENMQCATYQRYSITQAVFNISSDAVMFAIPIPLIVKAHLKPTRKFLLIGVMSLGLFTIVAAILNKYFNFASPLTTTYQIWYIREASTAIYVANLMCWWPLLRKIFGLTAFSYNSNRGQRAHNAMHPPKESGGYSQSGGSQSRPSFSLPGFLRLVRPGPSKPEKAAHRDRDHRRSSQEAITQASSDFDEVNRIDTYPLDDWNGKSGPSVDVENPRPKSPGSAVGLESAHP</sequence>
<protein>
    <recommendedName>
        <fullName evidence="8">Rhodopsin domain-containing protein</fullName>
    </recommendedName>
</protein>
<feature type="transmembrane region" description="Helical" evidence="7">
    <location>
        <begin position="48"/>
        <end position="68"/>
    </location>
</feature>
<reference evidence="9" key="2">
    <citation type="journal article" date="2023" name="IMA Fungus">
        <title>Comparative genomic study of the Penicillium genus elucidates a diverse pangenome and 15 lateral gene transfer events.</title>
        <authorList>
            <person name="Petersen C."/>
            <person name="Sorensen T."/>
            <person name="Nielsen M.R."/>
            <person name="Sondergaard T.E."/>
            <person name="Sorensen J.L."/>
            <person name="Fitzpatrick D.A."/>
            <person name="Frisvad J.C."/>
            <person name="Nielsen K.L."/>
        </authorList>
    </citation>
    <scope>NUCLEOTIDE SEQUENCE</scope>
    <source>
        <strain evidence="9">IBT 21917</strain>
    </source>
</reference>
<feature type="transmembrane region" description="Helical" evidence="7">
    <location>
        <begin position="137"/>
        <end position="157"/>
    </location>
</feature>
<dbReference type="Pfam" id="PF20684">
    <property type="entry name" value="Fung_rhodopsin"/>
    <property type="match status" value="1"/>
</dbReference>
<comment type="subcellular location">
    <subcellularLocation>
        <location evidence="1">Membrane</location>
        <topology evidence="1">Multi-pass membrane protein</topology>
    </subcellularLocation>
</comment>
<feature type="transmembrane region" description="Helical" evidence="7">
    <location>
        <begin position="107"/>
        <end position="125"/>
    </location>
</feature>
<evidence type="ECO:0000313" key="10">
    <source>
        <dbReference type="Proteomes" id="UP001146351"/>
    </source>
</evidence>
<proteinExistence type="inferred from homology"/>
<name>A0A9W9IBU8_9EURO</name>
<evidence type="ECO:0000256" key="5">
    <source>
        <dbReference type="ARBA" id="ARBA00038359"/>
    </source>
</evidence>
<evidence type="ECO:0000256" key="4">
    <source>
        <dbReference type="ARBA" id="ARBA00023136"/>
    </source>
</evidence>
<dbReference type="PANTHER" id="PTHR33048">
    <property type="entry name" value="PTH11-LIKE INTEGRAL MEMBRANE PROTEIN (AFU_ORTHOLOGUE AFUA_5G11245)"/>
    <property type="match status" value="1"/>
</dbReference>
<evidence type="ECO:0000256" key="2">
    <source>
        <dbReference type="ARBA" id="ARBA00022692"/>
    </source>
</evidence>
<dbReference type="Proteomes" id="UP001146351">
    <property type="component" value="Unassembled WGS sequence"/>
</dbReference>
<feature type="region of interest" description="Disordered" evidence="6">
    <location>
        <begin position="287"/>
        <end position="312"/>
    </location>
</feature>
<dbReference type="EMBL" id="JAPQKO010000003">
    <property type="protein sequence ID" value="KAJ5173014.1"/>
    <property type="molecule type" value="Genomic_DNA"/>
</dbReference>
<evidence type="ECO:0000256" key="3">
    <source>
        <dbReference type="ARBA" id="ARBA00022989"/>
    </source>
</evidence>
<evidence type="ECO:0000256" key="7">
    <source>
        <dbReference type="SAM" id="Phobius"/>
    </source>
</evidence>
<feature type="compositionally biased region" description="Low complexity" evidence="6">
    <location>
        <begin position="299"/>
        <end position="312"/>
    </location>
</feature>
<dbReference type="OrthoDB" id="3903189at2759"/>
<comment type="similarity">
    <text evidence="5">Belongs to the SAT4 family.</text>
</comment>
<keyword evidence="2 7" id="KW-0812">Transmembrane</keyword>
<evidence type="ECO:0000256" key="6">
    <source>
        <dbReference type="SAM" id="MobiDB-lite"/>
    </source>
</evidence>
<evidence type="ECO:0000313" key="9">
    <source>
        <dbReference type="EMBL" id="KAJ5173014.1"/>
    </source>
</evidence>
<evidence type="ECO:0000256" key="1">
    <source>
        <dbReference type="ARBA" id="ARBA00004141"/>
    </source>
</evidence>
<dbReference type="InterPro" id="IPR052337">
    <property type="entry name" value="SAT4-like"/>
</dbReference>
<dbReference type="InterPro" id="IPR049326">
    <property type="entry name" value="Rhodopsin_dom_fungi"/>
</dbReference>
<dbReference type="GO" id="GO:0016020">
    <property type="term" value="C:membrane"/>
    <property type="evidence" value="ECO:0007669"/>
    <property type="project" value="UniProtKB-SubCell"/>
</dbReference>
<feature type="transmembrane region" description="Helical" evidence="7">
    <location>
        <begin position="16"/>
        <end position="36"/>
    </location>
</feature>
<keyword evidence="10" id="KW-1185">Reference proteome</keyword>
<keyword evidence="4 7" id="KW-0472">Membrane</keyword>
<dbReference type="PANTHER" id="PTHR33048:SF110">
    <property type="entry name" value="UBID FAMILY DECARBOXYLASE"/>
    <property type="match status" value="1"/>
</dbReference>
<reference evidence="9" key="1">
    <citation type="submission" date="2022-11" db="EMBL/GenBank/DDBJ databases">
        <authorList>
            <person name="Petersen C."/>
        </authorList>
    </citation>
    <scope>NUCLEOTIDE SEQUENCE</scope>
    <source>
        <strain evidence="9">IBT 21917</strain>
    </source>
</reference>
<feature type="transmembrane region" description="Helical" evidence="7">
    <location>
        <begin position="214"/>
        <end position="236"/>
    </location>
</feature>
<gene>
    <name evidence="9" type="ORF">N7492_005607</name>
</gene>
<accession>A0A9W9IBU8</accession>
<organism evidence="9 10">
    <name type="scientific">Penicillium capsulatum</name>
    <dbReference type="NCBI Taxonomy" id="69766"/>
    <lineage>
        <taxon>Eukaryota</taxon>
        <taxon>Fungi</taxon>
        <taxon>Dikarya</taxon>
        <taxon>Ascomycota</taxon>
        <taxon>Pezizomycotina</taxon>
        <taxon>Eurotiomycetes</taxon>
        <taxon>Eurotiomycetidae</taxon>
        <taxon>Eurotiales</taxon>
        <taxon>Aspergillaceae</taxon>
        <taxon>Penicillium</taxon>
    </lineage>
</organism>
<evidence type="ECO:0000259" key="8">
    <source>
        <dbReference type="Pfam" id="PF20684"/>
    </source>
</evidence>
<feature type="compositionally biased region" description="Basic and acidic residues" evidence="6">
    <location>
        <begin position="329"/>
        <end position="344"/>
    </location>
</feature>
<keyword evidence="3 7" id="KW-1133">Transmembrane helix</keyword>
<comment type="caution">
    <text evidence="9">The sequence shown here is derived from an EMBL/GenBank/DDBJ whole genome shotgun (WGS) entry which is preliminary data.</text>
</comment>
<feature type="domain" description="Rhodopsin" evidence="8">
    <location>
        <begin position="29"/>
        <end position="272"/>
    </location>
</feature>
<feature type="region of interest" description="Disordered" evidence="6">
    <location>
        <begin position="324"/>
        <end position="398"/>
    </location>
</feature>
<feature type="transmembrane region" description="Helical" evidence="7">
    <location>
        <begin position="248"/>
        <end position="270"/>
    </location>
</feature>